<evidence type="ECO:0000313" key="1">
    <source>
        <dbReference type="EMBL" id="ELW68111.1"/>
    </source>
</evidence>
<dbReference type="Proteomes" id="UP000011518">
    <property type="component" value="Unassembled WGS sequence"/>
</dbReference>
<protein>
    <submittedName>
        <fullName evidence="1">Uncharacterized protein</fullName>
    </submittedName>
</protein>
<sequence length="104" mass="11136">MQPCASVTPKYVTGELLAGCQNTSQVAREDPVLGCCALWHRKQQRVPPWGPNTKHSRGVIFSTIRSADRGGRLAWAVPCLAALSPQATALTLPQSRPTSGLQKG</sequence>
<keyword evidence="2" id="KW-1185">Reference proteome</keyword>
<proteinExistence type="predicted"/>
<dbReference type="EMBL" id="KB320579">
    <property type="protein sequence ID" value="ELW68111.1"/>
    <property type="molecule type" value="Genomic_DNA"/>
</dbReference>
<evidence type="ECO:0000313" key="2">
    <source>
        <dbReference type="Proteomes" id="UP000011518"/>
    </source>
</evidence>
<dbReference type="InParanoid" id="L9KZ97"/>
<reference evidence="2" key="2">
    <citation type="journal article" date="2013" name="Nat. Commun.">
        <title>Genome of the Chinese tree shrew.</title>
        <authorList>
            <person name="Fan Y."/>
            <person name="Huang Z.Y."/>
            <person name="Cao C.C."/>
            <person name="Chen C.S."/>
            <person name="Chen Y.X."/>
            <person name="Fan D.D."/>
            <person name="He J."/>
            <person name="Hou H.L."/>
            <person name="Hu L."/>
            <person name="Hu X.T."/>
            <person name="Jiang X.T."/>
            <person name="Lai R."/>
            <person name="Lang Y.S."/>
            <person name="Liang B."/>
            <person name="Liao S.G."/>
            <person name="Mu D."/>
            <person name="Ma Y.Y."/>
            <person name="Niu Y.Y."/>
            <person name="Sun X.Q."/>
            <person name="Xia J.Q."/>
            <person name="Xiao J."/>
            <person name="Xiong Z.Q."/>
            <person name="Xu L."/>
            <person name="Yang L."/>
            <person name="Zhang Y."/>
            <person name="Zhao W."/>
            <person name="Zhao X.D."/>
            <person name="Zheng Y.T."/>
            <person name="Zhou J.M."/>
            <person name="Zhu Y.B."/>
            <person name="Zhang G.J."/>
            <person name="Wang J."/>
            <person name="Yao Y.G."/>
        </authorList>
    </citation>
    <scope>NUCLEOTIDE SEQUENCE [LARGE SCALE GENOMIC DNA]</scope>
</reference>
<organism evidence="1 2">
    <name type="scientific">Tupaia chinensis</name>
    <name type="common">Chinese tree shrew</name>
    <name type="synonym">Tupaia belangeri chinensis</name>
    <dbReference type="NCBI Taxonomy" id="246437"/>
    <lineage>
        <taxon>Eukaryota</taxon>
        <taxon>Metazoa</taxon>
        <taxon>Chordata</taxon>
        <taxon>Craniata</taxon>
        <taxon>Vertebrata</taxon>
        <taxon>Euteleostomi</taxon>
        <taxon>Mammalia</taxon>
        <taxon>Eutheria</taxon>
        <taxon>Euarchontoglires</taxon>
        <taxon>Scandentia</taxon>
        <taxon>Tupaiidae</taxon>
        <taxon>Tupaia</taxon>
    </lineage>
</organism>
<dbReference type="AlphaFoldDB" id="L9KZ97"/>
<name>L9KZ97_TUPCH</name>
<gene>
    <name evidence="1" type="ORF">TREES_T100003909</name>
</gene>
<reference evidence="2" key="1">
    <citation type="submission" date="2012-07" db="EMBL/GenBank/DDBJ databases">
        <title>Genome of the Chinese tree shrew, a rising model animal genetically related to primates.</title>
        <authorList>
            <person name="Zhang G."/>
            <person name="Fan Y."/>
            <person name="Yao Y."/>
            <person name="Huang Z."/>
        </authorList>
    </citation>
    <scope>NUCLEOTIDE SEQUENCE [LARGE SCALE GENOMIC DNA]</scope>
</reference>
<accession>L9KZ97</accession>